<dbReference type="PANTHER" id="PTHR44858">
    <property type="entry name" value="TETRATRICOPEPTIDE REPEAT PROTEIN 6"/>
    <property type="match status" value="1"/>
</dbReference>
<dbReference type="Gene3D" id="1.25.40.10">
    <property type="entry name" value="Tetratricopeptide repeat domain"/>
    <property type="match status" value="2"/>
</dbReference>
<dbReference type="SMART" id="SM00028">
    <property type="entry name" value="TPR"/>
    <property type="match status" value="4"/>
</dbReference>
<reference evidence="4 5" key="1">
    <citation type="submission" date="2018-11" db="EMBL/GenBank/DDBJ databases">
        <title>Aureibaculum marinum gen. nov., sp. nov., a member of the family Flavobacteriaceae isolated from the Bohai Sea.</title>
        <authorList>
            <person name="Ji X."/>
        </authorList>
    </citation>
    <scope>NUCLEOTIDE SEQUENCE [LARGE SCALE GENOMIC DNA]</scope>
    <source>
        <strain evidence="4 5">BH-SD17</strain>
    </source>
</reference>
<name>A0A3N4NDX9_9FLAO</name>
<dbReference type="Pfam" id="PF00515">
    <property type="entry name" value="TPR_1"/>
    <property type="match status" value="2"/>
</dbReference>
<feature type="repeat" description="TPR" evidence="3">
    <location>
        <begin position="91"/>
        <end position="124"/>
    </location>
</feature>
<dbReference type="PANTHER" id="PTHR44858:SF1">
    <property type="entry name" value="UDP-N-ACETYLGLUCOSAMINE--PEPTIDE N-ACETYLGLUCOSAMINYLTRANSFERASE SPINDLY-RELATED"/>
    <property type="match status" value="1"/>
</dbReference>
<keyword evidence="1" id="KW-0677">Repeat</keyword>
<sequence>MRKYSIYILFIFINYSSCDVITAEKYYDLAFELDEKGEYKKAIEYYNKAIEQKPEFRPALLNRGADKSALKDHIGAIKDYEKIIAFDSDNTLALMNIGNGYKRLNQYEKSIDYYSKALETKGAINFENIRLEFNKWDTDSDYFVDKQEIKYERGISYALNKQYELAILDLEEVLKYNFEIANTSIWLGESYLYLSDTLNAKKHLTVAENLGMTDAKELLKKFQENK</sequence>
<dbReference type="Proteomes" id="UP000270856">
    <property type="component" value="Unassembled WGS sequence"/>
</dbReference>
<dbReference type="RefSeq" id="WP_123899168.1">
    <property type="nucleotide sequence ID" value="NZ_RPFJ01000061.1"/>
</dbReference>
<dbReference type="InterPro" id="IPR019734">
    <property type="entry name" value="TPR_rpt"/>
</dbReference>
<dbReference type="PROSITE" id="PS50005">
    <property type="entry name" value="TPR"/>
    <property type="match status" value="2"/>
</dbReference>
<keyword evidence="5" id="KW-1185">Reference proteome</keyword>
<dbReference type="InterPro" id="IPR050498">
    <property type="entry name" value="Ycf3"/>
</dbReference>
<evidence type="ECO:0000313" key="5">
    <source>
        <dbReference type="Proteomes" id="UP000270856"/>
    </source>
</evidence>
<proteinExistence type="predicted"/>
<feature type="repeat" description="TPR" evidence="3">
    <location>
        <begin position="23"/>
        <end position="56"/>
    </location>
</feature>
<evidence type="ECO:0000313" key="4">
    <source>
        <dbReference type="EMBL" id="RPD91636.1"/>
    </source>
</evidence>
<dbReference type="EMBL" id="RPFJ01000061">
    <property type="protein sequence ID" value="RPD91636.1"/>
    <property type="molecule type" value="Genomic_DNA"/>
</dbReference>
<dbReference type="SUPFAM" id="SSF48452">
    <property type="entry name" value="TPR-like"/>
    <property type="match status" value="1"/>
</dbReference>
<dbReference type="InterPro" id="IPR011990">
    <property type="entry name" value="TPR-like_helical_dom_sf"/>
</dbReference>
<evidence type="ECO:0000256" key="2">
    <source>
        <dbReference type="ARBA" id="ARBA00022803"/>
    </source>
</evidence>
<organism evidence="4 5">
    <name type="scientific">Aureibaculum marinum</name>
    <dbReference type="NCBI Taxonomy" id="2487930"/>
    <lineage>
        <taxon>Bacteria</taxon>
        <taxon>Pseudomonadati</taxon>
        <taxon>Bacteroidota</taxon>
        <taxon>Flavobacteriia</taxon>
        <taxon>Flavobacteriales</taxon>
        <taxon>Flavobacteriaceae</taxon>
        <taxon>Aureibaculum</taxon>
    </lineage>
</organism>
<accession>A0A3N4NDX9</accession>
<evidence type="ECO:0000256" key="1">
    <source>
        <dbReference type="ARBA" id="ARBA00022737"/>
    </source>
</evidence>
<evidence type="ECO:0000256" key="3">
    <source>
        <dbReference type="PROSITE-ProRule" id="PRU00339"/>
    </source>
</evidence>
<dbReference type="OrthoDB" id="1290858at2"/>
<dbReference type="PROSITE" id="PS50293">
    <property type="entry name" value="TPR_REGION"/>
    <property type="match status" value="1"/>
</dbReference>
<comment type="caution">
    <text evidence="4">The sequence shown here is derived from an EMBL/GenBank/DDBJ whole genome shotgun (WGS) entry which is preliminary data.</text>
</comment>
<keyword evidence="2 3" id="KW-0802">TPR repeat</keyword>
<dbReference type="AlphaFoldDB" id="A0A3N4NDX9"/>
<gene>
    <name evidence="4" type="ORF">EGM88_14685</name>
</gene>
<protein>
    <submittedName>
        <fullName evidence="4">Tetratricopeptide repeat protein</fullName>
    </submittedName>
</protein>